<comment type="caution">
    <text evidence="8">The sequence shown here is derived from an EMBL/GenBank/DDBJ whole genome shotgun (WGS) entry which is preliminary data.</text>
</comment>
<dbReference type="InterPro" id="IPR041373">
    <property type="entry name" value="RT_RNaseH"/>
</dbReference>
<evidence type="ECO:0000256" key="3">
    <source>
        <dbReference type="ARBA" id="ARBA00022722"/>
    </source>
</evidence>
<reference evidence="8" key="1">
    <citation type="submission" date="2020-04" db="EMBL/GenBank/DDBJ databases">
        <authorList>
            <person name="Alioto T."/>
            <person name="Alioto T."/>
            <person name="Gomez Garrido J."/>
        </authorList>
    </citation>
    <scope>NUCLEOTIDE SEQUENCE</scope>
    <source>
        <strain evidence="8">A484AB</strain>
    </source>
</reference>
<keyword evidence="6" id="KW-0695">RNA-directed DNA polymerase</keyword>
<keyword evidence="1" id="KW-0808">Transferase</keyword>
<dbReference type="AlphaFoldDB" id="A0A7D9I194"/>
<keyword evidence="4" id="KW-0255">Endonuclease</keyword>
<dbReference type="Pfam" id="PF17917">
    <property type="entry name" value="RT_RNaseH"/>
    <property type="match status" value="1"/>
</dbReference>
<proteinExistence type="predicted"/>
<name>A0A7D9I194_PARCT</name>
<keyword evidence="3" id="KW-0540">Nuclease</keyword>
<protein>
    <recommendedName>
        <fullName evidence="7">Reverse transcriptase RNase H-like domain-containing protein</fullName>
    </recommendedName>
</protein>
<evidence type="ECO:0000256" key="4">
    <source>
        <dbReference type="ARBA" id="ARBA00022759"/>
    </source>
</evidence>
<dbReference type="GO" id="GO:0016787">
    <property type="term" value="F:hydrolase activity"/>
    <property type="evidence" value="ECO:0007669"/>
    <property type="project" value="UniProtKB-KW"/>
</dbReference>
<gene>
    <name evidence="8" type="ORF">PACLA_8A023337</name>
</gene>
<evidence type="ECO:0000259" key="7">
    <source>
        <dbReference type="Pfam" id="PF17917"/>
    </source>
</evidence>
<keyword evidence="9" id="KW-1185">Reference proteome</keyword>
<evidence type="ECO:0000256" key="5">
    <source>
        <dbReference type="ARBA" id="ARBA00022801"/>
    </source>
</evidence>
<evidence type="ECO:0000256" key="1">
    <source>
        <dbReference type="ARBA" id="ARBA00022679"/>
    </source>
</evidence>
<dbReference type="GO" id="GO:0003964">
    <property type="term" value="F:RNA-directed DNA polymerase activity"/>
    <property type="evidence" value="ECO:0007669"/>
    <property type="project" value="UniProtKB-KW"/>
</dbReference>
<organism evidence="8 9">
    <name type="scientific">Paramuricea clavata</name>
    <name type="common">Red gorgonian</name>
    <name type="synonym">Violescent sea-whip</name>
    <dbReference type="NCBI Taxonomy" id="317549"/>
    <lineage>
        <taxon>Eukaryota</taxon>
        <taxon>Metazoa</taxon>
        <taxon>Cnidaria</taxon>
        <taxon>Anthozoa</taxon>
        <taxon>Octocorallia</taxon>
        <taxon>Malacalcyonacea</taxon>
        <taxon>Plexauridae</taxon>
        <taxon>Paramuricea</taxon>
    </lineage>
</organism>
<keyword evidence="2" id="KW-0548">Nucleotidyltransferase</keyword>
<feature type="domain" description="Reverse transcriptase RNase H-like" evidence="7">
    <location>
        <begin position="5"/>
        <end position="53"/>
    </location>
</feature>
<accession>A0A7D9I194</accession>
<dbReference type="GO" id="GO:0004519">
    <property type="term" value="F:endonuclease activity"/>
    <property type="evidence" value="ECO:0007669"/>
    <property type="project" value="UniProtKB-KW"/>
</dbReference>
<evidence type="ECO:0000313" key="8">
    <source>
        <dbReference type="EMBL" id="CAB3994110.1"/>
    </source>
</evidence>
<dbReference type="Proteomes" id="UP001152795">
    <property type="component" value="Unassembled WGS sequence"/>
</dbReference>
<sequence>MGNGSRSLSQAKKNYHSGKLEFLALKWAVCEHFRDHLYYDPHFTVYNPLTFVLTTPRPGRSKKDADALSRMPLDFTTYMKECTEDLTVDQVQASVDGIGAQCHGDTVWISALTHNEDLLETDSEFLAEDQPAAIAKATILQAQKQDQTIGRVLTLKLKDDVRHMKIADENYLVEKHCYDNGTN</sequence>
<dbReference type="EMBL" id="CACRXK020002393">
    <property type="protein sequence ID" value="CAB3994110.1"/>
    <property type="molecule type" value="Genomic_DNA"/>
</dbReference>
<keyword evidence="5" id="KW-0378">Hydrolase</keyword>
<dbReference type="OrthoDB" id="118243at2759"/>
<evidence type="ECO:0000256" key="6">
    <source>
        <dbReference type="ARBA" id="ARBA00022918"/>
    </source>
</evidence>
<evidence type="ECO:0000313" key="9">
    <source>
        <dbReference type="Proteomes" id="UP001152795"/>
    </source>
</evidence>
<evidence type="ECO:0000256" key="2">
    <source>
        <dbReference type="ARBA" id="ARBA00022695"/>
    </source>
</evidence>